<dbReference type="SUPFAM" id="SSF52980">
    <property type="entry name" value="Restriction endonuclease-like"/>
    <property type="match status" value="1"/>
</dbReference>
<gene>
    <name evidence="2" type="ORF">NIES30_20830</name>
</gene>
<feature type="domain" description="Putative restriction endonuclease" evidence="1">
    <location>
        <begin position="13"/>
        <end position="171"/>
    </location>
</feature>
<evidence type="ECO:0000313" key="2">
    <source>
        <dbReference type="EMBL" id="OKH45032.1"/>
    </source>
</evidence>
<comment type="caution">
    <text evidence="2">The sequence shown here is derived from an EMBL/GenBank/DDBJ whole genome shotgun (WGS) entry which is preliminary data.</text>
</comment>
<dbReference type="PANTHER" id="PTHR36558:SF1">
    <property type="entry name" value="RESTRICTION ENDONUCLEASE DOMAIN-CONTAINING PROTEIN-RELATED"/>
    <property type="match status" value="1"/>
</dbReference>
<dbReference type="Gene3D" id="3.90.1570.10">
    <property type="entry name" value="tt1808, chain A"/>
    <property type="match status" value="1"/>
</dbReference>
<dbReference type="CDD" id="cd06260">
    <property type="entry name" value="DUF820-like"/>
    <property type="match status" value="1"/>
</dbReference>
<dbReference type="OrthoDB" id="422510at2"/>
<reference evidence="2 3" key="1">
    <citation type="submission" date="2016-11" db="EMBL/GenBank/DDBJ databases">
        <title>Draft Genome Sequences of Nine Cyanobacterial Strains from Diverse Habitats.</title>
        <authorList>
            <person name="Zhu T."/>
            <person name="Hou S."/>
            <person name="Lu X."/>
            <person name="Hess W.R."/>
        </authorList>
    </citation>
    <scope>NUCLEOTIDE SEQUENCE [LARGE SCALE GENOMIC DNA]</scope>
    <source>
        <strain evidence="2 3">NIES-30</strain>
    </source>
</reference>
<accession>A0A1U7J0A4</accession>
<name>A0A1U7J0A4_9CYAN</name>
<dbReference type="InterPro" id="IPR012296">
    <property type="entry name" value="Nuclease_put_TT1808"/>
</dbReference>
<keyword evidence="3" id="KW-1185">Reference proteome</keyword>
<dbReference type="InterPro" id="IPR008538">
    <property type="entry name" value="Uma2"/>
</dbReference>
<dbReference type="Proteomes" id="UP000185557">
    <property type="component" value="Unassembled WGS sequence"/>
</dbReference>
<dbReference type="PANTHER" id="PTHR36558">
    <property type="entry name" value="GLR1098 PROTEIN"/>
    <property type="match status" value="1"/>
</dbReference>
<dbReference type="Pfam" id="PF05685">
    <property type="entry name" value="Uma2"/>
    <property type="match status" value="1"/>
</dbReference>
<dbReference type="EMBL" id="MRCG01000019">
    <property type="protein sequence ID" value="OKH45032.1"/>
    <property type="molecule type" value="Genomic_DNA"/>
</dbReference>
<evidence type="ECO:0000259" key="1">
    <source>
        <dbReference type="Pfam" id="PF05685"/>
    </source>
</evidence>
<dbReference type="AlphaFoldDB" id="A0A1U7J0A4"/>
<protein>
    <recommendedName>
        <fullName evidence="1">Putative restriction endonuclease domain-containing protein</fullName>
    </recommendedName>
</protein>
<organism evidence="2 3">
    <name type="scientific">Phormidium tenue NIES-30</name>
    <dbReference type="NCBI Taxonomy" id="549789"/>
    <lineage>
        <taxon>Bacteria</taxon>
        <taxon>Bacillati</taxon>
        <taxon>Cyanobacteriota</taxon>
        <taxon>Cyanophyceae</taxon>
        <taxon>Oscillatoriophycideae</taxon>
        <taxon>Oscillatoriales</taxon>
        <taxon>Oscillatoriaceae</taxon>
        <taxon>Phormidium</taxon>
    </lineage>
</organism>
<evidence type="ECO:0000313" key="3">
    <source>
        <dbReference type="Proteomes" id="UP000185557"/>
    </source>
</evidence>
<proteinExistence type="predicted"/>
<dbReference type="STRING" id="549789.NIES30_20830"/>
<dbReference type="InterPro" id="IPR011335">
    <property type="entry name" value="Restrct_endonuc-II-like"/>
</dbReference>
<sequence length="199" mass="22268">MMVSSIPQHLSPQDYLDWEPLQGLRYEYIDGEVYAMVGGTLPHSEIAVNLTTLLKNHLRGKGCRVLGSDAKLGITESGPFFFADGSVTCDSRDRGSIKFCRYPCLVAEVLSPSTEAYDRGGKFAQYRCLESLQEYVLISSDRITVEIFRLNERGKWELTPYAEGETIQLSSVDLQFPIEQLYEDVELADPSGLELPTAD</sequence>